<sequence>MTNTFRPANGRRRRARVAALTLSLPLAGVLLAGCASTGVAGEPGSNAGAGASGIRPDVQALLTEELRGALEDQLPEGYANGEPMQVATDATIGIPIATFDENNEHIEGLAVDMAQAVSWVLGRDASISHAVWDTLIPGLEAGRFDYVTTVMLDTEVRQEQVDFVDYLADGSSILVQTESDFNDLTVGTMCGLSVGVMRGSYEEFLLTEQNPACDEPIDIQVYAGINEGMLAVQSERVDAMMGAASQLTYVETMSNGALRSAGDVVEPGIDGIAIAKDSPLVPAIQAAVQELMDTGVYMEILALYGMEQNAIDAATINLG</sequence>
<keyword evidence="5" id="KW-1185">Reference proteome</keyword>
<keyword evidence="1 2" id="KW-0732">Signal</keyword>
<evidence type="ECO:0000313" key="4">
    <source>
        <dbReference type="EMBL" id="SFS11806.1"/>
    </source>
</evidence>
<protein>
    <submittedName>
        <fullName evidence="4">Polar amino acid transport system substrate-binding protein</fullName>
    </submittedName>
</protein>
<gene>
    <name evidence="4" type="ORF">SAMN04487783_1630</name>
</gene>
<dbReference type="EMBL" id="FOZN01000002">
    <property type="protein sequence ID" value="SFS11806.1"/>
    <property type="molecule type" value="Genomic_DNA"/>
</dbReference>
<dbReference type="Gene3D" id="3.40.190.10">
    <property type="entry name" value="Periplasmic binding protein-like II"/>
    <property type="match status" value="2"/>
</dbReference>
<dbReference type="PANTHER" id="PTHR35936">
    <property type="entry name" value="MEMBRANE-BOUND LYTIC MUREIN TRANSGLYCOSYLASE F"/>
    <property type="match status" value="1"/>
</dbReference>
<feature type="signal peptide" evidence="2">
    <location>
        <begin position="1"/>
        <end position="32"/>
    </location>
</feature>
<evidence type="ECO:0000259" key="3">
    <source>
        <dbReference type="SMART" id="SM00062"/>
    </source>
</evidence>
<evidence type="ECO:0000256" key="2">
    <source>
        <dbReference type="SAM" id="SignalP"/>
    </source>
</evidence>
<dbReference type="PANTHER" id="PTHR35936:SF17">
    <property type="entry name" value="ARGININE-BINDING EXTRACELLULAR PROTEIN ARTP"/>
    <property type="match status" value="1"/>
</dbReference>
<comment type="caution">
    <text evidence="4">The sequence shown here is derived from an EMBL/GenBank/DDBJ whole genome shotgun (WGS) entry which is preliminary data.</text>
</comment>
<dbReference type="AlphaFoldDB" id="A0AA94KZP0"/>
<dbReference type="Pfam" id="PF00497">
    <property type="entry name" value="SBP_bac_3"/>
    <property type="match status" value="1"/>
</dbReference>
<proteinExistence type="predicted"/>
<feature type="chain" id="PRO_5041651395" evidence="2">
    <location>
        <begin position="33"/>
        <end position="319"/>
    </location>
</feature>
<name>A0AA94KZP0_9MICO</name>
<dbReference type="Proteomes" id="UP000198506">
    <property type="component" value="Unassembled WGS sequence"/>
</dbReference>
<dbReference type="SUPFAM" id="SSF53850">
    <property type="entry name" value="Periplasmic binding protein-like II"/>
    <property type="match status" value="1"/>
</dbReference>
<reference evidence="4 5" key="1">
    <citation type="submission" date="2016-10" db="EMBL/GenBank/DDBJ databases">
        <authorList>
            <person name="Varghese N."/>
            <person name="Submissions S."/>
        </authorList>
    </citation>
    <scope>NUCLEOTIDE SEQUENCE [LARGE SCALE GENOMIC DNA]</scope>
    <source>
        <strain evidence="4 5">IAM 15147</strain>
    </source>
</reference>
<dbReference type="SMART" id="SM00062">
    <property type="entry name" value="PBPb"/>
    <property type="match status" value="1"/>
</dbReference>
<dbReference type="RefSeq" id="WP_092917591.1">
    <property type="nucleotide sequence ID" value="NZ_FOZN01000002.1"/>
</dbReference>
<feature type="domain" description="Solute-binding protein family 3/N-terminal" evidence="3">
    <location>
        <begin position="83"/>
        <end position="307"/>
    </location>
</feature>
<dbReference type="PROSITE" id="PS51257">
    <property type="entry name" value="PROKAR_LIPOPROTEIN"/>
    <property type="match status" value="1"/>
</dbReference>
<evidence type="ECO:0000256" key="1">
    <source>
        <dbReference type="ARBA" id="ARBA00022729"/>
    </source>
</evidence>
<organism evidence="4 5">
    <name type="scientific">Agrococcus baldri</name>
    <dbReference type="NCBI Taxonomy" id="153730"/>
    <lineage>
        <taxon>Bacteria</taxon>
        <taxon>Bacillati</taxon>
        <taxon>Actinomycetota</taxon>
        <taxon>Actinomycetes</taxon>
        <taxon>Micrococcales</taxon>
        <taxon>Microbacteriaceae</taxon>
        <taxon>Agrococcus</taxon>
    </lineage>
</organism>
<accession>A0AA94KZP0</accession>
<evidence type="ECO:0000313" key="5">
    <source>
        <dbReference type="Proteomes" id="UP000198506"/>
    </source>
</evidence>
<dbReference type="InterPro" id="IPR001638">
    <property type="entry name" value="Solute-binding_3/MltF_N"/>
</dbReference>